<dbReference type="AlphaFoldDB" id="A0AAV0Z1T7"/>
<proteinExistence type="inferred from homology"/>
<keyword evidence="8" id="KW-0418">Kinase</keyword>
<accession>A0AAV0Z1T7</accession>
<evidence type="ECO:0000256" key="5">
    <source>
        <dbReference type="ARBA" id="ARBA00022553"/>
    </source>
</evidence>
<evidence type="ECO:0000256" key="14">
    <source>
        <dbReference type="RuleBase" id="RU000304"/>
    </source>
</evidence>
<dbReference type="Proteomes" id="UP001157006">
    <property type="component" value="Chromosome 1S"/>
</dbReference>
<feature type="region of interest" description="Disordered" evidence="15">
    <location>
        <begin position="384"/>
        <end position="408"/>
    </location>
</feature>
<evidence type="ECO:0000256" key="2">
    <source>
        <dbReference type="ARBA" id="ARBA00012513"/>
    </source>
</evidence>
<keyword evidence="3" id="KW-1003">Cell membrane</keyword>
<evidence type="ECO:0000256" key="15">
    <source>
        <dbReference type="SAM" id="MobiDB-lite"/>
    </source>
</evidence>
<keyword evidence="7 13" id="KW-0547">Nucleotide-binding</keyword>
<dbReference type="PROSITE" id="PS50011">
    <property type="entry name" value="PROTEIN_KINASE_DOM"/>
    <property type="match status" value="1"/>
</dbReference>
<keyword evidence="6" id="KW-0808">Transferase</keyword>
<dbReference type="Gene3D" id="1.10.510.10">
    <property type="entry name" value="Transferase(Phosphotransferase) domain 1"/>
    <property type="match status" value="1"/>
</dbReference>
<feature type="binding site" evidence="13">
    <location>
        <position position="104"/>
    </location>
    <ligand>
        <name>ATP</name>
        <dbReference type="ChEBI" id="CHEBI:30616"/>
    </ligand>
</feature>
<evidence type="ECO:0000313" key="17">
    <source>
        <dbReference type="EMBL" id="CAI8592436.1"/>
    </source>
</evidence>
<keyword evidence="4 14" id="KW-0723">Serine/threonine-protein kinase</keyword>
<evidence type="ECO:0000256" key="7">
    <source>
        <dbReference type="ARBA" id="ARBA00022741"/>
    </source>
</evidence>
<dbReference type="CDD" id="cd14066">
    <property type="entry name" value="STKc_IRAK"/>
    <property type="match status" value="1"/>
</dbReference>
<dbReference type="PROSITE" id="PS00108">
    <property type="entry name" value="PROTEIN_KINASE_ST"/>
    <property type="match status" value="1"/>
</dbReference>
<organism evidence="17 18">
    <name type="scientific">Vicia faba</name>
    <name type="common">Broad bean</name>
    <name type="synonym">Faba vulgaris</name>
    <dbReference type="NCBI Taxonomy" id="3906"/>
    <lineage>
        <taxon>Eukaryota</taxon>
        <taxon>Viridiplantae</taxon>
        <taxon>Streptophyta</taxon>
        <taxon>Embryophyta</taxon>
        <taxon>Tracheophyta</taxon>
        <taxon>Spermatophyta</taxon>
        <taxon>Magnoliopsida</taxon>
        <taxon>eudicotyledons</taxon>
        <taxon>Gunneridae</taxon>
        <taxon>Pentapetalae</taxon>
        <taxon>rosids</taxon>
        <taxon>fabids</taxon>
        <taxon>Fabales</taxon>
        <taxon>Fabaceae</taxon>
        <taxon>Papilionoideae</taxon>
        <taxon>50 kb inversion clade</taxon>
        <taxon>NPAAA clade</taxon>
        <taxon>Hologalegina</taxon>
        <taxon>IRL clade</taxon>
        <taxon>Fabeae</taxon>
        <taxon>Vicia</taxon>
    </lineage>
</organism>
<comment type="similarity">
    <text evidence="14">Belongs to the protein kinase superfamily.</text>
</comment>
<comment type="catalytic activity">
    <reaction evidence="11">
        <text>L-threonyl-[protein] + ATP = O-phospho-L-threonyl-[protein] + ADP + H(+)</text>
        <dbReference type="Rhea" id="RHEA:46608"/>
        <dbReference type="Rhea" id="RHEA-COMP:11060"/>
        <dbReference type="Rhea" id="RHEA-COMP:11605"/>
        <dbReference type="ChEBI" id="CHEBI:15378"/>
        <dbReference type="ChEBI" id="CHEBI:30013"/>
        <dbReference type="ChEBI" id="CHEBI:30616"/>
        <dbReference type="ChEBI" id="CHEBI:61977"/>
        <dbReference type="ChEBI" id="CHEBI:456216"/>
        <dbReference type="EC" id="2.7.11.1"/>
    </reaction>
</comment>
<dbReference type="PANTHER" id="PTHR47989">
    <property type="entry name" value="OS01G0750732 PROTEIN"/>
    <property type="match status" value="1"/>
</dbReference>
<evidence type="ECO:0000256" key="8">
    <source>
        <dbReference type="ARBA" id="ARBA00022777"/>
    </source>
</evidence>
<evidence type="ECO:0000256" key="12">
    <source>
        <dbReference type="ARBA" id="ARBA00048679"/>
    </source>
</evidence>
<evidence type="ECO:0000256" key="6">
    <source>
        <dbReference type="ARBA" id="ARBA00022679"/>
    </source>
</evidence>
<evidence type="ECO:0000256" key="11">
    <source>
        <dbReference type="ARBA" id="ARBA00047899"/>
    </source>
</evidence>
<dbReference type="EC" id="2.7.11.1" evidence="2"/>
<dbReference type="InterPro" id="IPR011009">
    <property type="entry name" value="Kinase-like_dom_sf"/>
</dbReference>
<dbReference type="FunFam" id="1.10.510.10:FF:000395">
    <property type="entry name" value="receptor-like serine/threonine-protein kinase NCRK"/>
    <property type="match status" value="1"/>
</dbReference>
<sequence length="461" mass="52065">MNSSSVRETSYINTSNFISRKTSFVPETKGVINSPISYITRCFQKASILLGSQRETFHGNIIQFSFAELENATENFSASNLIGLGGSSYVYRGQLKNGSNVAVKRLKVQGGPEADTEFFTEIELLSRLHHCHLVPLIGYCSELKGKNVQRLLVFDYMSNGNLRDRLDGIFGKNMDWSTRVTIALGAARGLEYLHEAAAPRILHRDVKSTNILLDKNWQAKITDLGLAKDLRSDDLRSCSDSSERMKGTFGYFAPEYAIVGRASIESDVFSFGVVLLELITGRQPILRSAGKEESLVVWATPRLRDSRRVMTELADPQLKGNFPEDEVHIMANLAKECLLLDPDNRPTMSEVVLILSSISRTRSRRRRYIQLCLFQEPEDAEKTRQASWRRFPPHNSLPRGTDYNPRVENEDKSVDTISTEYMKSLILLTSKGESWHASDEDMVDLSEPRLESFSMTNINFP</sequence>
<dbReference type="InterPro" id="IPR000719">
    <property type="entry name" value="Prot_kinase_dom"/>
</dbReference>
<evidence type="ECO:0000259" key="16">
    <source>
        <dbReference type="PROSITE" id="PS50011"/>
    </source>
</evidence>
<name>A0AAV0Z1T7_VICFA</name>
<evidence type="ECO:0000256" key="9">
    <source>
        <dbReference type="ARBA" id="ARBA00022840"/>
    </source>
</evidence>
<dbReference type="SUPFAM" id="SSF56112">
    <property type="entry name" value="Protein kinase-like (PK-like)"/>
    <property type="match status" value="1"/>
</dbReference>
<dbReference type="GO" id="GO:0005524">
    <property type="term" value="F:ATP binding"/>
    <property type="evidence" value="ECO:0007669"/>
    <property type="project" value="UniProtKB-UniRule"/>
</dbReference>
<keyword evidence="18" id="KW-1185">Reference proteome</keyword>
<gene>
    <name evidence="17" type="ORF">VFH_I039560</name>
</gene>
<dbReference type="SMART" id="SM00220">
    <property type="entry name" value="S_TKc"/>
    <property type="match status" value="1"/>
</dbReference>
<dbReference type="EMBL" id="OX451735">
    <property type="protein sequence ID" value="CAI8592436.1"/>
    <property type="molecule type" value="Genomic_DNA"/>
</dbReference>
<dbReference type="Pfam" id="PF07714">
    <property type="entry name" value="PK_Tyr_Ser-Thr"/>
    <property type="match status" value="1"/>
</dbReference>
<dbReference type="GO" id="GO:0004674">
    <property type="term" value="F:protein serine/threonine kinase activity"/>
    <property type="evidence" value="ECO:0007669"/>
    <property type="project" value="UniProtKB-KW"/>
</dbReference>
<dbReference type="Gene3D" id="3.30.200.20">
    <property type="entry name" value="Phosphorylase Kinase, domain 1"/>
    <property type="match status" value="1"/>
</dbReference>
<dbReference type="InterPro" id="IPR017441">
    <property type="entry name" value="Protein_kinase_ATP_BS"/>
</dbReference>
<keyword evidence="9 13" id="KW-0067">ATP-binding</keyword>
<dbReference type="FunFam" id="3.30.200.20:FF:000415">
    <property type="entry name" value="receptor-like serine/threonine-protein kinase NCRK"/>
    <property type="match status" value="1"/>
</dbReference>
<evidence type="ECO:0000256" key="4">
    <source>
        <dbReference type="ARBA" id="ARBA00022527"/>
    </source>
</evidence>
<dbReference type="GO" id="GO:0005886">
    <property type="term" value="C:plasma membrane"/>
    <property type="evidence" value="ECO:0007669"/>
    <property type="project" value="UniProtKB-SubCell"/>
</dbReference>
<reference evidence="17 18" key="1">
    <citation type="submission" date="2023-01" db="EMBL/GenBank/DDBJ databases">
        <authorList>
            <person name="Kreplak J."/>
        </authorList>
    </citation>
    <scope>NUCLEOTIDE SEQUENCE [LARGE SCALE GENOMIC DNA]</scope>
</reference>
<evidence type="ECO:0000256" key="10">
    <source>
        <dbReference type="ARBA" id="ARBA00023136"/>
    </source>
</evidence>
<evidence type="ECO:0000256" key="1">
    <source>
        <dbReference type="ARBA" id="ARBA00004236"/>
    </source>
</evidence>
<evidence type="ECO:0000256" key="3">
    <source>
        <dbReference type="ARBA" id="ARBA00022475"/>
    </source>
</evidence>
<protein>
    <recommendedName>
        <fullName evidence="2">non-specific serine/threonine protein kinase</fullName>
        <ecNumber evidence="2">2.7.11.1</ecNumber>
    </recommendedName>
</protein>
<dbReference type="PANTHER" id="PTHR47989:SF23">
    <property type="entry name" value="RECEPTOR-LIKE SERINE_THREONINE-PROTEIN KINASE NCRK ISOFORM X1"/>
    <property type="match status" value="1"/>
</dbReference>
<keyword evidence="10" id="KW-0472">Membrane</keyword>
<comment type="subcellular location">
    <subcellularLocation>
        <location evidence="1">Cell membrane</location>
    </subcellularLocation>
</comment>
<dbReference type="PROSITE" id="PS00107">
    <property type="entry name" value="PROTEIN_KINASE_ATP"/>
    <property type="match status" value="1"/>
</dbReference>
<dbReference type="InterPro" id="IPR008271">
    <property type="entry name" value="Ser/Thr_kinase_AS"/>
</dbReference>
<keyword evidence="5" id="KW-0597">Phosphoprotein</keyword>
<dbReference type="InterPro" id="IPR001245">
    <property type="entry name" value="Ser-Thr/Tyr_kinase_cat_dom"/>
</dbReference>
<feature type="domain" description="Protein kinase" evidence="16">
    <location>
        <begin position="76"/>
        <end position="358"/>
    </location>
</feature>
<evidence type="ECO:0000256" key="13">
    <source>
        <dbReference type="PROSITE-ProRule" id="PRU10141"/>
    </source>
</evidence>
<comment type="catalytic activity">
    <reaction evidence="12">
        <text>L-seryl-[protein] + ATP = O-phospho-L-seryl-[protein] + ADP + H(+)</text>
        <dbReference type="Rhea" id="RHEA:17989"/>
        <dbReference type="Rhea" id="RHEA-COMP:9863"/>
        <dbReference type="Rhea" id="RHEA-COMP:11604"/>
        <dbReference type="ChEBI" id="CHEBI:15378"/>
        <dbReference type="ChEBI" id="CHEBI:29999"/>
        <dbReference type="ChEBI" id="CHEBI:30616"/>
        <dbReference type="ChEBI" id="CHEBI:83421"/>
        <dbReference type="ChEBI" id="CHEBI:456216"/>
        <dbReference type="EC" id="2.7.11.1"/>
    </reaction>
</comment>
<evidence type="ECO:0000313" key="18">
    <source>
        <dbReference type="Proteomes" id="UP001157006"/>
    </source>
</evidence>